<reference evidence="1" key="1">
    <citation type="journal article" date="2014" name="Front. Microbiol.">
        <title>High frequency of phylogenetically diverse reductive dehalogenase-homologous genes in deep subseafloor sedimentary metagenomes.</title>
        <authorList>
            <person name="Kawai M."/>
            <person name="Futagami T."/>
            <person name="Toyoda A."/>
            <person name="Takaki Y."/>
            <person name="Nishi S."/>
            <person name="Hori S."/>
            <person name="Arai W."/>
            <person name="Tsubouchi T."/>
            <person name="Morono Y."/>
            <person name="Uchiyama I."/>
            <person name="Ito T."/>
            <person name="Fujiyama A."/>
            <person name="Inagaki F."/>
            <person name="Takami H."/>
        </authorList>
    </citation>
    <scope>NUCLEOTIDE SEQUENCE</scope>
    <source>
        <strain evidence="1">Expedition CK06-06</strain>
    </source>
</reference>
<accession>X1UGG2</accession>
<organism evidence="1">
    <name type="scientific">marine sediment metagenome</name>
    <dbReference type="NCBI Taxonomy" id="412755"/>
    <lineage>
        <taxon>unclassified sequences</taxon>
        <taxon>metagenomes</taxon>
        <taxon>ecological metagenomes</taxon>
    </lineage>
</organism>
<comment type="caution">
    <text evidence="1">The sequence shown here is derived from an EMBL/GenBank/DDBJ whole genome shotgun (WGS) entry which is preliminary data.</text>
</comment>
<evidence type="ECO:0000313" key="1">
    <source>
        <dbReference type="EMBL" id="GAJ02672.1"/>
    </source>
</evidence>
<feature type="non-terminal residue" evidence="1">
    <location>
        <position position="56"/>
    </location>
</feature>
<protein>
    <recommendedName>
        <fullName evidence="2">Transposase</fullName>
    </recommendedName>
</protein>
<proteinExistence type="predicted"/>
<gene>
    <name evidence="1" type="ORF">S12H4_53221</name>
</gene>
<name>X1UGG2_9ZZZZ</name>
<dbReference type="AlphaFoldDB" id="X1UGG2"/>
<sequence length="56" mass="6746">MVWPKARVQRCLYHIQREGMRWLRTYPKTLAGRQLRSILRTLCSIKSVKEQNAFIN</sequence>
<dbReference type="EMBL" id="BARW01033855">
    <property type="protein sequence ID" value="GAJ02672.1"/>
    <property type="molecule type" value="Genomic_DNA"/>
</dbReference>
<evidence type="ECO:0008006" key="2">
    <source>
        <dbReference type="Google" id="ProtNLM"/>
    </source>
</evidence>